<name>F5YKZ8_TREPZ</name>
<dbReference type="InterPro" id="IPR052188">
    <property type="entry name" value="Ni-pincer_cofactor_biosynth"/>
</dbReference>
<dbReference type="GO" id="GO:0016783">
    <property type="term" value="F:sulfurtransferase activity"/>
    <property type="evidence" value="ECO:0007669"/>
    <property type="project" value="InterPro"/>
</dbReference>
<dbReference type="InterPro" id="IPR001962">
    <property type="entry name" value="Asn_synthase"/>
</dbReference>
<dbReference type="PANTHER" id="PTHR43169">
    <property type="entry name" value="EXSB FAMILY PROTEIN"/>
    <property type="match status" value="1"/>
</dbReference>
<feature type="active site" description="Nucleophile and sulfur donor" evidence="1">
    <location>
        <position position="179"/>
    </location>
</feature>
<evidence type="ECO:0000259" key="2">
    <source>
        <dbReference type="Pfam" id="PF00733"/>
    </source>
</evidence>
<protein>
    <recommendedName>
        <fullName evidence="2">Asparagine synthetase domain-containing protein</fullName>
    </recommendedName>
</protein>
<feature type="domain" description="Asparagine synthetase" evidence="2">
    <location>
        <begin position="21"/>
        <end position="95"/>
    </location>
</feature>
<proteinExistence type="predicted"/>
<reference evidence="3 4" key="2">
    <citation type="journal article" date="2011" name="ISME J.">
        <title>RNA-seq reveals cooperative metabolic interactions between two termite-gut spirochete species in co-culture.</title>
        <authorList>
            <person name="Rosenthal A.Z."/>
            <person name="Matson E.G."/>
            <person name="Eldar A."/>
            <person name="Leadbetter J.R."/>
        </authorList>
    </citation>
    <scope>NUCLEOTIDE SEQUENCE [LARGE SCALE GENOMIC DNA]</scope>
    <source>
        <strain evidence="4">ATCC BAA-887 / DSM 12427 / ZAS-2</strain>
    </source>
</reference>
<dbReference type="PIRSF" id="PIRSF006661">
    <property type="entry name" value="PP-lp_UCP006661"/>
    <property type="match status" value="1"/>
</dbReference>
<dbReference type="InterPro" id="IPR014729">
    <property type="entry name" value="Rossmann-like_a/b/a_fold"/>
</dbReference>
<reference evidence="4" key="1">
    <citation type="submission" date="2009-12" db="EMBL/GenBank/DDBJ databases">
        <title>Complete sequence of Treponema primitia strain ZAS-2.</title>
        <authorList>
            <person name="Tetu S.G."/>
            <person name="Matson E."/>
            <person name="Ren Q."/>
            <person name="Seshadri R."/>
            <person name="Elbourne L."/>
            <person name="Hassan K.A."/>
            <person name="Durkin A."/>
            <person name="Radune D."/>
            <person name="Mohamoud Y."/>
            <person name="Shay R."/>
            <person name="Jin S."/>
            <person name="Zhang X."/>
            <person name="Lucey K."/>
            <person name="Ballor N.R."/>
            <person name="Ottesen E."/>
            <person name="Rosenthal R."/>
            <person name="Allen A."/>
            <person name="Leadbetter J.R."/>
            <person name="Paulsen I.T."/>
        </authorList>
    </citation>
    <scope>NUCLEOTIDE SEQUENCE [LARGE SCALE GENOMIC DNA]</scope>
    <source>
        <strain evidence="4">ATCC BAA-887 / DSM 12427 / ZAS-2</strain>
    </source>
</reference>
<dbReference type="CDD" id="cd01990">
    <property type="entry name" value="LarE-like"/>
    <property type="match status" value="1"/>
</dbReference>
<sequence>MAESQKTLDEKYADLLSMIAAKGAVAVAFSGGVDSSFLCHAATAALGKRAIAITVVSPMLPKSEIDGATLVAGKVGIEHILIEESEIDEEVAANPKERCYYCKKIEFGNILQEAKKRGINTVLDGSNLDDLGDYRPGLKALSELQIFSPLREAGLRKQEIRDLSKRFDLPTWDKPAFACLASRIPYGERIDRDKLSRVEKAEVRLQEAGFRQFRVRSHGDTARIEVAPEERRRFFDEKLLDSISRDLKSYGFLYVSLELEGYVMGNLNRAIAQVQA</sequence>
<keyword evidence="4" id="KW-1185">Reference proteome</keyword>
<dbReference type="KEGG" id="tpi:TREPR_3215"/>
<dbReference type="SUPFAM" id="SSF52402">
    <property type="entry name" value="Adenine nucleotide alpha hydrolases-like"/>
    <property type="match status" value="1"/>
</dbReference>
<evidence type="ECO:0000313" key="3">
    <source>
        <dbReference type="EMBL" id="AEF85090.1"/>
    </source>
</evidence>
<dbReference type="eggNOG" id="COG1606">
    <property type="taxonomic scope" value="Bacteria"/>
</dbReference>
<dbReference type="EMBL" id="CP001843">
    <property type="protein sequence ID" value="AEF85090.1"/>
    <property type="molecule type" value="Genomic_DNA"/>
</dbReference>
<dbReference type="AlphaFoldDB" id="F5YKZ8"/>
<dbReference type="NCBIfam" id="TIGR00268">
    <property type="entry name" value="ATP-dependent sacrificial sulfur transferase LarE"/>
    <property type="match status" value="1"/>
</dbReference>
<dbReference type="RefSeq" id="WP_015707051.1">
    <property type="nucleotide sequence ID" value="NC_015578.1"/>
</dbReference>
<dbReference type="PANTHER" id="PTHR43169:SF2">
    <property type="entry name" value="NAD_GMP SYNTHASE DOMAIN-CONTAINING PROTEIN"/>
    <property type="match status" value="1"/>
</dbReference>
<accession>F5YKZ8</accession>
<evidence type="ECO:0000256" key="1">
    <source>
        <dbReference type="PIRSR" id="PIRSR006661-1"/>
    </source>
</evidence>
<dbReference type="Pfam" id="PF00733">
    <property type="entry name" value="Asn_synthase"/>
    <property type="match status" value="1"/>
</dbReference>
<organism evidence="3 4">
    <name type="scientific">Treponema primitia (strain ATCC BAA-887 / DSM 12427 / ZAS-2)</name>
    <dbReference type="NCBI Taxonomy" id="545694"/>
    <lineage>
        <taxon>Bacteria</taxon>
        <taxon>Pseudomonadati</taxon>
        <taxon>Spirochaetota</taxon>
        <taxon>Spirochaetia</taxon>
        <taxon>Spirochaetales</taxon>
        <taxon>Treponemataceae</taxon>
        <taxon>Treponema</taxon>
    </lineage>
</organism>
<dbReference type="GO" id="GO:0006529">
    <property type="term" value="P:asparagine biosynthetic process"/>
    <property type="evidence" value="ECO:0007669"/>
    <property type="project" value="InterPro"/>
</dbReference>
<dbReference type="HOGENOM" id="CLU_061181_2_0_12"/>
<dbReference type="STRING" id="545694.TREPR_3215"/>
<gene>
    <name evidence="3" type="ordered locus">TREPR_3215</name>
</gene>
<evidence type="ECO:0000313" key="4">
    <source>
        <dbReference type="Proteomes" id="UP000009223"/>
    </source>
</evidence>
<dbReference type="Proteomes" id="UP000009223">
    <property type="component" value="Chromosome"/>
</dbReference>
<dbReference type="Gene3D" id="3.40.50.620">
    <property type="entry name" value="HUPs"/>
    <property type="match status" value="1"/>
</dbReference>
<dbReference type="InterPro" id="IPR005232">
    <property type="entry name" value="LarE"/>
</dbReference>
<dbReference type="GO" id="GO:0004066">
    <property type="term" value="F:asparagine synthase (glutamine-hydrolyzing) activity"/>
    <property type="evidence" value="ECO:0007669"/>
    <property type="project" value="InterPro"/>
</dbReference>